<evidence type="ECO:0000313" key="4">
    <source>
        <dbReference type="EMBL" id="KAH0499905.1"/>
    </source>
</evidence>
<sequence>MWLQAMNRGWTAIVGFGNRAPKDATYEIKENKEDLMFIFWTPESASLQGKMTYASSKNVIRNDRHRALIMNNLLRGGQGPLHPGRKTVQQAAPSSP</sequence>
<dbReference type="Gene3D" id="3.40.20.10">
    <property type="entry name" value="Severin"/>
    <property type="match status" value="1"/>
</dbReference>
<evidence type="ECO:0000259" key="3">
    <source>
        <dbReference type="Pfam" id="PF00241"/>
    </source>
</evidence>
<dbReference type="Proteomes" id="UP000710432">
    <property type="component" value="Unassembled WGS sequence"/>
</dbReference>
<comment type="caution">
    <text evidence="4">The sequence shown here is derived from an EMBL/GenBank/DDBJ whole genome shotgun (WGS) entry which is preliminary data.</text>
</comment>
<reference evidence="4" key="1">
    <citation type="submission" date="2020-03" db="EMBL/GenBank/DDBJ databases">
        <title>Studies in the Genomics of Life Span.</title>
        <authorList>
            <person name="Glass D."/>
        </authorList>
    </citation>
    <scope>NUCLEOTIDE SEQUENCE</scope>
    <source>
        <strain evidence="4">LTLLF</strain>
        <tissue evidence="4">Muscle</tissue>
    </source>
</reference>
<proteinExistence type="predicted"/>
<protein>
    <submittedName>
        <fullName evidence="4">Cofilin-1</fullName>
    </submittedName>
</protein>
<dbReference type="EMBL" id="JAATJU010028200">
    <property type="protein sequence ID" value="KAH0499905.1"/>
    <property type="molecule type" value="Genomic_DNA"/>
</dbReference>
<name>A0A8J6FVD4_MICOH</name>
<dbReference type="Pfam" id="PF00241">
    <property type="entry name" value="Cofilin_ADF"/>
    <property type="match status" value="1"/>
</dbReference>
<dbReference type="SUPFAM" id="SSF55753">
    <property type="entry name" value="Actin depolymerizing proteins"/>
    <property type="match status" value="1"/>
</dbReference>
<organism evidence="4 5">
    <name type="scientific">Microtus ochrogaster</name>
    <name type="common">Prairie vole</name>
    <dbReference type="NCBI Taxonomy" id="79684"/>
    <lineage>
        <taxon>Eukaryota</taxon>
        <taxon>Metazoa</taxon>
        <taxon>Chordata</taxon>
        <taxon>Craniata</taxon>
        <taxon>Vertebrata</taxon>
        <taxon>Euteleostomi</taxon>
        <taxon>Mammalia</taxon>
        <taxon>Eutheria</taxon>
        <taxon>Euarchontoglires</taxon>
        <taxon>Glires</taxon>
        <taxon>Rodentia</taxon>
        <taxon>Myomorpha</taxon>
        <taxon>Muroidea</taxon>
        <taxon>Cricetidae</taxon>
        <taxon>Arvicolinae</taxon>
        <taxon>Microtus</taxon>
    </lineage>
</organism>
<feature type="compositionally biased region" description="Polar residues" evidence="2">
    <location>
        <begin position="87"/>
        <end position="96"/>
    </location>
</feature>
<feature type="region of interest" description="Disordered" evidence="2">
    <location>
        <begin position="74"/>
        <end position="96"/>
    </location>
</feature>
<evidence type="ECO:0000256" key="2">
    <source>
        <dbReference type="SAM" id="MobiDB-lite"/>
    </source>
</evidence>
<dbReference type="AlphaFoldDB" id="A0A8J6FVD4"/>
<dbReference type="InterPro" id="IPR002108">
    <property type="entry name" value="ADF-H"/>
</dbReference>
<keyword evidence="1" id="KW-0007">Acetylation</keyword>
<evidence type="ECO:0000256" key="1">
    <source>
        <dbReference type="ARBA" id="ARBA00022990"/>
    </source>
</evidence>
<feature type="domain" description="ADF-H" evidence="3">
    <location>
        <begin position="25"/>
        <end position="62"/>
    </location>
</feature>
<gene>
    <name evidence="4" type="ORF">LTLLF_203705</name>
</gene>
<evidence type="ECO:0000313" key="5">
    <source>
        <dbReference type="Proteomes" id="UP000710432"/>
    </source>
</evidence>
<dbReference type="InterPro" id="IPR029006">
    <property type="entry name" value="ADF-H/Gelsolin-like_dom_sf"/>
</dbReference>
<dbReference type="GO" id="GO:0003779">
    <property type="term" value="F:actin binding"/>
    <property type="evidence" value="ECO:0007669"/>
    <property type="project" value="InterPro"/>
</dbReference>
<accession>A0A8J6FVD4</accession>